<dbReference type="InterPro" id="IPR023393">
    <property type="entry name" value="START-like_dom_sf"/>
</dbReference>
<evidence type="ECO:0000313" key="3">
    <source>
        <dbReference type="EMBL" id="KAE9294622.1"/>
    </source>
</evidence>
<feature type="region of interest" description="Disordered" evidence="1">
    <location>
        <begin position="380"/>
        <end position="401"/>
    </location>
</feature>
<dbReference type="PANTHER" id="PTHR13510">
    <property type="entry name" value="FYVE-FINGER-CONTAINING RAB5 EFFECTOR PROTEIN RABENOSYN-5-RELATED"/>
    <property type="match status" value="1"/>
</dbReference>
<dbReference type="PANTHER" id="PTHR13510:SF44">
    <property type="entry name" value="RABENOSYN-5"/>
    <property type="match status" value="1"/>
</dbReference>
<evidence type="ECO:0000256" key="1">
    <source>
        <dbReference type="SAM" id="MobiDB-lite"/>
    </source>
</evidence>
<keyword evidence="4" id="KW-1185">Reference proteome</keyword>
<dbReference type="EMBL" id="QXFT01002680">
    <property type="protein sequence ID" value="KAE9294622.1"/>
    <property type="molecule type" value="Genomic_DNA"/>
</dbReference>
<sequence>MKFPLAHAPFAPLHLSYGDKREAVELADIFVQQTLADYETHLAVQHGVVDEVRWKMVRRFEDVVVYQDREALRPRRLTRCSSGVGYEHQEMPREMQKLLWFGSVQGSLDDIMYGVVNPTVEEAKVKAAHVGTNVLDFAVLETIVHPTADDPFRGLQIKWAVNGGPSVMRSMVRCRDFVYLESTGMTTSSKGERIGYHILHSIAVPGAPELHERKTVRGNMTLYHLYRQKSDGAVETYVKAFIDVMGDMPSSIATLVSAKGVVSVWKLGDYAEMKKLMWLLKQHKAVPSPYESSSSFCRVCHKDVSGPLTRRQSCCICSSCVCTRCSLPKKLHHMSPLTRTVMQTSVAVCTPCMRTVLTTSCLDVALAEVARQNHIRGDFHDGGSIKGTSSPSSSSASSYAW</sequence>
<reference evidence="2 5" key="1">
    <citation type="submission" date="2018-09" db="EMBL/GenBank/DDBJ databases">
        <title>Genomic investigation of the strawberry pathogen Phytophthora fragariae indicates pathogenicity is determined by transcriptional variation in three key races.</title>
        <authorList>
            <person name="Adams T.M."/>
            <person name="Armitage A.D."/>
            <person name="Sobczyk M.K."/>
            <person name="Bates H.J."/>
            <person name="Dunwell J.M."/>
            <person name="Nellist C.F."/>
            <person name="Harrison R.J."/>
        </authorList>
    </citation>
    <scope>NUCLEOTIDE SEQUENCE [LARGE SCALE GENOMIC DNA]</scope>
    <source>
        <strain evidence="2 5">SCRP324</strain>
        <strain evidence="3 4">SCRP333</strain>
    </source>
</reference>
<dbReference type="Proteomes" id="UP000435112">
    <property type="component" value="Unassembled WGS sequence"/>
</dbReference>
<dbReference type="OrthoDB" id="116179at2759"/>
<dbReference type="SUPFAM" id="SSF57903">
    <property type="entry name" value="FYVE/PHD zinc finger"/>
    <property type="match status" value="1"/>
</dbReference>
<evidence type="ECO:0000313" key="4">
    <source>
        <dbReference type="Proteomes" id="UP000434957"/>
    </source>
</evidence>
<gene>
    <name evidence="2" type="ORF">PR002_g23423</name>
    <name evidence="3" type="ORF">PR003_g24212</name>
</gene>
<evidence type="ECO:0000313" key="5">
    <source>
        <dbReference type="Proteomes" id="UP000435112"/>
    </source>
</evidence>
<dbReference type="InterPro" id="IPR011011">
    <property type="entry name" value="Znf_FYVE_PHD"/>
</dbReference>
<organism evidence="2 5">
    <name type="scientific">Phytophthora rubi</name>
    <dbReference type="NCBI Taxonomy" id="129364"/>
    <lineage>
        <taxon>Eukaryota</taxon>
        <taxon>Sar</taxon>
        <taxon>Stramenopiles</taxon>
        <taxon>Oomycota</taxon>
        <taxon>Peronosporomycetes</taxon>
        <taxon>Peronosporales</taxon>
        <taxon>Peronosporaceae</taxon>
        <taxon>Phytophthora</taxon>
    </lineage>
</organism>
<accession>A0A6A3IMB5</accession>
<name>A0A6A3IMB5_9STRA</name>
<protein>
    <recommendedName>
        <fullName evidence="6">FYVE-type domain-containing protein</fullName>
    </recommendedName>
</protein>
<evidence type="ECO:0000313" key="2">
    <source>
        <dbReference type="EMBL" id="KAE8982822.1"/>
    </source>
</evidence>
<dbReference type="AlphaFoldDB" id="A0A6A3IMB5"/>
<dbReference type="Proteomes" id="UP000434957">
    <property type="component" value="Unassembled WGS sequence"/>
</dbReference>
<dbReference type="InterPro" id="IPR052727">
    <property type="entry name" value="Rab4/Rab5_effector"/>
</dbReference>
<dbReference type="EMBL" id="QXFU01002676">
    <property type="protein sequence ID" value="KAE8982822.1"/>
    <property type="molecule type" value="Genomic_DNA"/>
</dbReference>
<proteinExistence type="predicted"/>
<dbReference type="Gene3D" id="3.30.530.20">
    <property type="match status" value="1"/>
</dbReference>
<feature type="compositionally biased region" description="Low complexity" evidence="1">
    <location>
        <begin position="389"/>
        <end position="401"/>
    </location>
</feature>
<comment type="caution">
    <text evidence="2">The sequence shown here is derived from an EMBL/GenBank/DDBJ whole genome shotgun (WGS) entry which is preliminary data.</text>
</comment>
<evidence type="ECO:0008006" key="6">
    <source>
        <dbReference type="Google" id="ProtNLM"/>
    </source>
</evidence>